<dbReference type="Gene3D" id="3.30.200.20">
    <property type="entry name" value="Phosphorylase Kinase, domain 1"/>
    <property type="match status" value="1"/>
</dbReference>
<keyword evidence="12" id="KW-1185">Reference proteome</keyword>
<feature type="binding site" evidence="7">
    <location>
        <position position="77"/>
    </location>
    <ligand>
        <name>ATP</name>
        <dbReference type="ChEBI" id="CHEBI:30616"/>
    </ligand>
</feature>
<dbReference type="PANTHER" id="PTHR43289">
    <property type="entry name" value="MITOGEN-ACTIVATED PROTEIN KINASE KINASE KINASE 20-RELATED"/>
    <property type="match status" value="1"/>
</dbReference>
<dbReference type="InterPro" id="IPR011009">
    <property type="entry name" value="Kinase-like_dom_sf"/>
</dbReference>
<dbReference type="Proteomes" id="UP000625682">
    <property type="component" value="Unassembled WGS sequence"/>
</dbReference>
<evidence type="ECO:0000259" key="10">
    <source>
        <dbReference type="PROSITE" id="PS50011"/>
    </source>
</evidence>
<evidence type="ECO:0000256" key="8">
    <source>
        <dbReference type="SAM" id="MobiDB-lite"/>
    </source>
</evidence>
<dbReference type="EC" id="2.7.11.1" evidence="1"/>
<gene>
    <name evidence="11" type="ORF">GCM10012282_17470</name>
</gene>
<sequence>MIGAMSGERDLRSSLVLVPDIVSGSDGVIREVAVSDVSDEGRLIAGRYRLTEQIGRGGMGTVWLAADEMLNRRVALKRLHEDSRFAEDELALMYERTRREAQSAARIAHPNVVVVHDVVEDDGLPCIVMEYVPSTTLGALLKSGGTVSPEEAARVGRGMVGALRAAHEAGVLHRDVKPGNVLLTEGGRVVLTDFGIATATGTSTLTRTGEIVGSIDFMAPERIQGDTPGPASDLWALGATLYQAVEGQPPFRRLTPVETAYSIVTAPLEPMKQAGRLEPLITALLAKDPAERPSAEETELALRSVTEDTEPRAWTASVPLSAPGRAPDPDRTGGTRRRTGTGKAAPVPSGGGRGRRTVLWSAVAVILVAGGAAGGLYYLNSPDKDTQSAGPGASPTPTTYAPSPVPDGYHLVTEGALGIAFPVPDGWTVNKRKSDGVVYVDETKLVGLSIGMVDPAGDPLAHFKEIETNTKINYPGEKYRKLYMQRTTYRGQKAAVWEFTFQGRARVFHAINLGFGREGGREYDIYVSAPEEKWDTYRPVFDRVREGFRITPAS</sequence>
<feature type="region of interest" description="Disordered" evidence="8">
    <location>
        <begin position="385"/>
        <end position="407"/>
    </location>
</feature>
<dbReference type="Pfam" id="PF00069">
    <property type="entry name" value="Pkinase"/>
    <property type="match status" value="1"/>
</dbReference>
<dbReference type="PROSITE" id="PS00108">
    <property type="entry name" value="PROTEIN_KINASE_ST"/>
    <property type="match status" value="1"/>
</dbReference>
<dbReference type="InterPro" id="IPR000719">
    <property type="entry name" value="Prot_kinase_dom"/>
</dbReference>
<keyword evidence="5 11" id="KW-0418">Kinase</keyword>
<proteinExistence type="predicted"/>
<evidence type="ECO:0000313" key="11">
    <source>
        <dbReference type="EMBL" id="GGJ21495.1"/>
    </source>
</evidence>
<reference evidence="11" key="2">
    <citation type="submission" date="2020-09" db="EMBL/GenBank/DDBJ databases">
        <authorList>
            <person name="Sun Q."/>
            <person name="Zhou Y."/>
        </authorList>
    </citation>
    <scope>NUCLEOTIDE SEQUENCE</scope>
    <source>
        <strain evidence="11">CGMCC 4.7272</strain>
    </source>
</reference>
<evidence type="ECO:0000256" key="6">
    <source>
        <dbReference type="ARBA" id="ARBA00022840"/>
    </source>
</evidence>
<keyword evidence="6 7" id="KW-0067">ATP-binding</keyword>
<organism evidence="11 12">
    <name type="scientific">Streptomyces lacrimifluminis</name>
    <dbReference type="NCBI Taxonomy" id="1500077"/>
    <lineage>
        <taxon>Bacteria</taxon>
        <taxon>Bacillati</taxon>
        <taxon>Actinomycetota</taxon>
        <taxon>Actinomycetes</taxon>
        <taxon>Kitasatosporales</taxon>
        <taxon>Streptomycetaceae</taxon>
        <taxon>Streptomyces</taxon>
    </lineage>
</organism>
<evidence type="ECO:0000256" key="9">
    <source>
        <dbReference type="SAM" id="Phobius"/>
    </source>
</evidence>
<keyword evidence="9" id="KW-0812">Transmembrane</keyword>
<evidence type="ECO:0000256" key="7">
    <source>
        <dbReference type="PROSITE-ProRule" id="PRU10141"/>
    </source>
</evidence>
<dbReference type="GO" id="GO:0005524">
    <property type="term" value="F:ATP binding"/>
    <property type="evidence" value="ECO:0007669"/>
    <property type="project" value="UniProtKB-UniRule"/>
</dbReference>
<reference evidence="11" key="1">
    <citation type="journal article" date="2014" name="Int. J. Syst. Evol. Microbiol.">
        <title>Complete genome sequence of Corynebacterium casei LMG S-19264T (=DSM 44701T), isolated from a smear-ripened cheese.</title>
        <authorList>
            <consortium name="US DOE Joint Genome Institute (JGI-PGF)"/>
            <person name="Walter F."/>
            <person name="Albersmeier A."/>
            <person name="Kalinowski J."/>
            <person name="Ruckert C."/>
        </authorList>
    </citation>
    <scope>NUCLEOTIDE SEQUENCE</scope>
    <source>
        <strain evidence="11">CGMCC 4.7272</strain>
    </source>
</reference>
<keyword evidence="9" id="KW-0472">Membrane</keyword>
<dbReference type="InterPro" id="IPR017441">
    <property type="entry name" value="Protein_kinase_ATP_BS"/>
</dbReference>
<feature type="transmembrane region" description="Helical" evidence="9">
    <location>
        <begin position="358"/>
        <end position="379"/>
    </location>
</feature>
<protein>
    <recommendedName>
        <fullName evidence="1">non-specific serine/threonine protein kinase</fullName>
        <ecNumber evidence="1">2.7.11.1</ecNumber>
    </recommendedName>
</protein>
<evidence type="ECO:0000256" key="3">
    <source>
        <dbReference type="ARBA" id="ARBA00022679"/>
    </source>
</evidence>
<keyword evidence="3" id="KW-0808">Transferase</keyword>
<dbReference type="SMART" id="SM00220">
    <property type="entry name" value="S_TKc"/>
    <property type="match status" value="1"/>
</dbReference>
<keyword evidence="9" id="KW-1133">Transmembrane helix</keyword>
<dbReference type="PROSITE" id="PS00107">
    <property type="entry name" value="PROTEIN_KINASE_ATP"/>
    <property type="match status" value="1"/>
</dbReference>
<dbReference type="PANTHER" id="PTHR43289:SF6">
    <property type="entry name" value="SERINE_THREONINE-PROTEIN KINASE NEKL-3"/>
    <property type="match status" value="1"/>
</dbReference>
<keyword evidence="4 7" id="KW-0547">Nucleotide-binding</keyword>
<evidence type="ECO:0000256" key="5">
    <source>
        <dbReference type="ARBA" id="ARBA00022777"/>
    </source>
</evidence>
<dbReference type="AlphaFoldDB" id="A0A917KN63"/>
<evidence type="ECO:0000256" key="4">
    <source>
        <dbReference type="ARBA" id="ARBA00022741"/>
    </source>
</evidence>
<dbReference type="CDD" id="cd14014">
    <property type="entry name" value="STKc_PknB_like"/>
    <property type="match status" value="1"/>
</dbReference>
<feature type="compositionally biased region" description="Low complexity" evidence="8">
    <location>
        <begin position="388"/>
        <end position="402"/>
    </location>
</feature>
<keyword evidence="2 11" id="KW-0723">Serine/threonine-protein kinase</keyword>
<evidence type="ECO:0000256" key="2">
    <source>
        <dbReference type="ARBA" id="ARBA00022527"/>
    </source>
</evidence>
<dbReference type="EMBL" id="BMMU01000004">
    <property type="protein sequence ID" value="GGJ21495.1"/>
    <property type="molecule type" value="Genomic_DNA"/>
</dbReference>
<accession>A0A917KN63</accession>
<comment type="caution">
    <text evidence="11">The sequence shown here is derived from an EMBL/GenBank/DDBJ whole genome shotgun (WGS) entry which is preliminary data.</text>
</comment>
<dbReference type="PROSITE" id="PS50011">
    <property type="entry name" value="PROTEIN_KINASE_DOM"/>
    <property type="match status" value="1"/>
</dbReference>
<dbReference type="SUPFAM" id="SSF56112">
    <property type="entry name" value="Protein kinase-like (PK-like)"/>
    <property type="match status" value="1"/>
</dbReference>
<evidence type="ECO:0000313" key="12">
    <source>
        <dbReference type="Proteomes" id="UP000625682"/>
    </source>
</evidence>
<dbReference type="Gene3D" id="1.10.510.10">
    <property type="entry name" value="Transferase(Phosphotransferase) domain 1"/>
    <property type="match status" value="1"/>
</dbReference>
<name>A0A917KN63_9ACTN</name>
<feature type="region of interest" description="Disordered" evidence="8">
    <location>
        <begin position="288"/>
        <end position="353"/>
    </location>
</feature>
<dbReference type="InterPro" id="IPR008271">
    <property type="entry name" value="Ser/Thr_kinase_AS"/>
</dbReference>
<feature type="domain" description="Protein kinase" evidence="10">
    <location>
        <begin position="48"/>
        <end position="302"/>
    </location>
</feature>
<evidence type="ECO:0000256" key="1">
    <source>
        <dbReference type="ARBA" id="ARBA00012513"/>
    </source>
</evidence>
<dbReference type="GO" id="GO:0004674">
    <property type="term" value="F:protein serine/threonine kinase activity"/>
    <property type="evidence" value="ECO:0007669"/>
    <property type="project" value="UniProtKB-KW"/>
</dbReference>